<gene>
    <name evidence="2" type="ORF">SAMN04488038_102253</name>
</gene>
<evidence type="ECO:0000313" key="3">
    <source>
        <dbReference type="Proteomes" id="UP000199233"/>
    </source>
</evidence>
<evidence type="ECO:0000313" key="2">
    <source>
        <dbReference type="EMBL" id="SEP93213.1"/>
    </source>
</evidence>
<evidence type="ECO:0000259" key="1">
    <source>
        <dbReference type="Pfam" id="PF04230"/>
    </source>
</evidence>
<accession>A0A1H9BXB8</accession>
<protein>
    <recommendedName>
        <fullName evidence="1">Polysaccharide pyruvyl transferase domain-containing protein</fullName>
    </recommendedName>
</protein>
<dbReference type="Pfam" id="PF04230">
    <property type="entry name" value="PS_pyruv_trans"/>
    <property type="match status" value="1"/>
</dbReference>
<organism evidence="2 3">
    <name type="scientific">Solimonas aquatica</name>
    <dbReference type="NCBI Taxonomy" id="489703"/>
    <lineage>
        <taxon>Bacteria</taxon>
        <taxon>Pseudomonadati</taxon>
        <taxon>Pseudomonadota</taxon>
        <taxon>Gammaproteobacteria</taxon>
        <taxon>Nevskiales</taxon>
        <taxon>Nevskiaceae</taxon>
        <taxon>Solimonas</taxon>
    </lineage>
</organism>
<dbReference type="Proteomes" id="UP000199233">
    <property type="component" value="Unassembled WGS sequence"/>
</dbReference>
<dbReference type="EMBL" id="FOFS01000002">
    <property type="protein sequence ID" value="SEP93213.1"/>
    <property type="molecule type" value="Genomic_DNA"/>
</dbReference>
<dbReference type="InterPro" id="IPR007345">
    <property type="entry name" value="Polysacch_pyruvyl_Trfase"/>
</dbReference>
<reference evidence="2 3" key="1">
    <citation type="submission" date="2016-10" db="EMBL/GenBank/DDBJ databases">
        <authorList>
            <person name="de Groot N.N."/>
        </authorList>
    </citation>
    <scope>NUCLEOTIDE SEQUENCE [LARGE SCALE GENOMIC DNA]</scope>
    <source>
        <strain evidence="2 3">DSM 25927</strain>
    </source>
</reference>
<dbReference type="AlphaFoldDB" id="A0A1H9BXB8"/>
<dbReference type="OrthoDB" id="9803627at2"/>
<sequence length="289" mass="31860">MADAPIISYWRKGLKHQNFGDLLSELLLRELSGRSLLHPQWGRPRSRLDVLHLIGSVISDYHVKAGLEHSQGGANAKVAFWCCGKKDALPLDPELLEHCVFFGVRGPLTRDALGLPPDTPMGDPALLLPALYSPRPATEFSGASLCVPHFLEKKTDEQLLSSTGAQAVVRPNIEASLDAIHQFIDKITSARFVLCGALHAAIVCCAYRVPYSYFDSGFIDVPFKWRDFAASIGIEADFARTLPEGEQLHTKLFSGIRKPDLAQILACAPITPPDRLKKKVHRYLRAESA</sequence>
<dbReference type="RefSeq" id="WP_143068832.1">
    <property type="nucleotide sequence ID" value="NZ_FOFS01000002.1"/>
</dbReference>
<proteinExistence type="predicted"/>
<dbReference type="STRING" id="489703.SAMN04488038_102253"/>
<keyword evidence="3" id="KW-1185">Reference proteome</keyword>
<feature type="domain" description="Polysaccharide pyruvyl transferase" evidence="1">
    <location>
        <begin position="95"/>
        <end position="210"/>
    </location>
</feature>
<name>A0A1H9BXB8_9GAMM</name>